<organism evidence="8 9">
    <name type="scientific">Magnaporthiopsis poae (strain ATCC 64411 / 73-15)</name>
    <name type="common">Kentucky bluegrass fungus</name>
    <name type="synonym">Magnaporthe poae</name>
    <dbReference type="NCBI Taxonomy" id="644358"/>
    <lineage>
        <taxon>Eukaryota</taxon>
        <taxon>Fungi</taxon>
        <taxon>Dikarya</taxon>
        <taxon>Ascomycota</taxon>
        <taxon>Pezizomycotina</taxon>
        <taxon>Sordariomycetes</taxon>
        <taxon>Sordariomycetidae</taxon>
        <taxon>Magnaporthales</taxon>
        <taxon>Magnaporthaceae</taxon>
        <taxon>Magnaporthiopsis</taxon>
    </lineage>
</organism>
<evidence type="ECO:0000256" key="3">
    <source>
        <dbReference type="PIRSR" id="PIRSR000137-2"/>
    </source>
</evidence>
<dbReference type="GO" id="GO:0050660">
    <property type="term" value="F:flavin adenine dinucleotide binding"/>
    <property type="evidence" value="ECO:0007669"/>
    <property type="project" value="InterPro"/>
</dbReference>
<dbReference type="EnsemblFungi" id="MAPG_01253T0">
    <property type="protein sequence ID" value="MAPG_01253T0"/>
    <property type="gene ID" value="MAPG_01253"/>
</dbReference>
<dbReference type="InterPro" id="IPR007867">
    <property type="entry name" value="GMC_OxRtase_C"/>
</dbReference>
<accession>A0A0C4DN74</accession>
<keyword evidence="5" id="KW-0732">Signal</keyword>
<dbReference type="InterPro" id="IPR036188">
    <property type="entry name" value="FAD/NAD-bd_sf"/>
</dbReference>
<dbReference type="PANTHER" id="PTHR11552:SF115">
    <property type="entry name" value="DEHYDROGENASE XPTC-RELATED"/>
    <property type="match status" value="1"/>
</dbReference>
<evidence type="ECO:0000256" key="2">
    <source>
        <dbReference type="PIRSR" id="PIRSR000137-1"/>
    </source>
</evidence>
<evidence type="ECO:0000313" key="8">
    <source>
        <dbReference type="EnsemblFungi" id="MAPG_01253T0"/>
    </source>
</evidence>
<evidence type="ECO:0000256" key="1">
    <source>
        <dbReference type="ARBA" id="ARBA00010790"/>
    </source>
</evidence>
<dbReference type="PIRSF" id="PIRSF000137">
    <property type="entry name" value="Alcohol_oxidase"/>
    <property type="match status" value="1"/>
</dbReference>
<gene>
    <name evidence="7" type="ORF">MAPG_01253</name>
</gene>
<comment type="similarity">
    <text evidence="1 4">Belongs to the GMC oxidoreductase family.</text>
</comment>
<dbReference type="OrthoDB" id="269227at2759"/>
<dbReference type="InterPro" id="IPR012132">
    <property type="entry name" value="GMC_OxRdtase"/>
</dbReference>
<reference evidence="7" key="2">
    <citation type="submission" date="2010-05" db="EMBL/GenBank/DDBJ databases">
        <title>The Genome Sequence of Magnaporthe poae strain ATCC 64411.</title>
        <authorList>
            <consortium name="The Broad Institute Genome Sequencing Platform"/>
            <consortium name="Broad Institute Genome Sequencing Center for Infectious Disease"/>
            <person name="Ma L.-J."/>
            <person name="Dead R."/>
            <person name="Young S."/>
            <person name="Zeng Q."/>
            <person name="Koehrsen M."/>
            <person name="Alvarado L."/>
            <person name="Berlin A."/>
            <person name="Chapman S.B."/>
            <person name="Chen Z."/>
            <person name="Freedman E."/>
            <person name="Gellesch M."/>
            <person name="Goldberg J."/>
            <person name="Griggs A."/>
            <person name="Gujja S."/>
            <person name="Heilman E.R."/>
            <person name="Heiman D."/>
            <person name="Hepburn T."/>
            <person name="Howarth C."/>
            <person name="Jen D."/>
            <person name="Larson L."/>
            <person name="Mehta T."/>
            <person name="Neiman D."/>
            <person name="Pearson M."/>
            <person name="Roberts A."/>
            <person name="Saif S."/>
            <person name="Shea T."/>
            <person name="Shenoy N."/>
            <person name="Sisk P."/>
            <person name="Stolte C."/>
            <person name="Sykes S."/>
            <person name="Walk T."/>
            <person name="White J."/>
            <person name="Yandava C."/>
            <person name="Haas B."/>
            <person name="Nusbaum C."/>
            <person name="Birren B."/>
        </authorList>
    </citation>
    <scope>NUCLEOTIDE SEQUENCE</scope>
    <source>
        <strain evidence="7">ATCC 64411</strain>
    </source>
</reference>
<dbReference type="AlphaFoldDB" id="A0A0C4DN74"/>
<keyword evidence="3 4" id="KW-0274">FAD</keyword>
<feature type="active site" description="Proton donor" evidence="2">
    <location>
        <position position="553"/>
    </location>
</feature>
<dbReference type="Pfam" id="PF05199">
    <property type="entry name" value="GMC_oxred_C"/>
    <property type="match status" value="1"/>
</dbReference>
<dbReference type="EMBL" id="ADBL01000293">
    <property type="status" value="NOT_ANNOTATED_CDS"/>
    <property type="molecule type" value="Genomic_DNA"/>
</dbReference>
<dbReference type="eggNOG" id="KOG1238">
    <property type="taxonomic scope" value="Eukaryota"/>
</dbReference>
<dbReference type="GO" id="GO:0016614">
    <property type="term" value="F:oxidoreductase activity, acting on CH-OH group of donors"/>
    <property type="evidence" value="ECO:0007669"/>
    <property type="project" value="InterPro"/>
</dbReference>
<feature type="binding site" evidence="3">
    <location>
        <position position="265"/>
    </location>
    <ligand>
        <name>FAD</name>
        <dbReference type="ChEBI" id="CHEBI:57692"/>
    </ligand>
</feature>
<comment type="cofactor">
    <cofactor evidence="3">
        <name>FAD</name>
        <dbReference type="ChEBI" id="CHEBI:57692"/>
    </cofactor>
</comment>
<reference evidence="7" key="3">
    <citation type="submission" date="2011-03" db="EMBL/GenBank/DDBJ databases">
        <title>Annotation of Magnaporthe poae ATCC 64411.</title>
        <authorList>
            <person name="Ma L.-J."/>
            <person name="Dead R."/>
            <person name="Young S.K."/>
            <person name="Zeng Q."/>
            <person name="Gargeya S."/>
            <person name="Fitzgerald M."/>
            <person name="Haas B."/>
            <person name="Abouelleil A."/>
            <person name="Alvarado L."/>
            <person name="Arachchi H.M."/>
            <person name="Berlin A."/>
            <person name="Brown A."/>
            <person name="Chapman S.B."/>
            <person name="Chen Z."/>
            <person name="Dunbar C."/>
            <person name="Freedman E."/>
            <person name="Gearin G."/>
            <person name="Gellesch M."/>
            <person name="Goldberg J."/>
            <person name="Griggs A."/>
            <person name="Gujja S."/>
            <person name="Heiman D."/>
            <person name="Howarth C."/>
            <person name="Larson L."/>
            <person name="Lui A."/>
            <person name="MacDonald P.J.P."/>
            <person name="Mehta T."/>
            <person name="Montmayeur A."/>
            <person name="Murphy C."/>
            <person name="Neiman D."/>
            <person name="Pearson M."/>
            <person name="Priest M."/>
            <person name="Roberts A."/>
            <person name="Saif S."/>
            <person name="Shea T."/>
            <person name="Shenoy N."/>
            <person name="Sisk P."/>
            <person name="Stolte C."/>
            <person name="Sykes S."/>
            <person name="Yandava C."/>
            <person name="Wortman J."/>
            <person name="Nusbaum C."/>
            <person name="Birren B."/>
        </authorList>
    </citation>
    <scope>NUCLEOTIDE SEQUENCE</scope>
    <source>
        <strain evidence="7">ATCC 64411</strain>
    </source>
</reference>
<reference evidence="8" key="5">
    <citation type="submission" date="2015-06" db="UniProtKB">
        <authorList>
            <consortium name="EnsemblFungi"/>
        </authorList>
    </citation>
    <scope>IDENTIFICATION</scope>
    <source>
        <strain evidence="8">ATCC 64411</strain>
    </source>
</reference>
<dbReference type="Proteomes" id="UP000011715">
    <property type="component" value="Unassembled WGS sequence"/>
</dbReference>
<name>A0A0C4DN74_MAGP6</name>
<feature type="signal peptide" evidence="5">
    <location>
        <begin position="1"/>
        <end position="20"/>
    </location>
</feature>
<dbReference type="PANTHER" id="PTHR11552">
    <property type="entry name" value="GLUCOSE-METHANOL-CHOLINE GMC OXIDOREDUCTASE"/>
    <property type="match status" value="1"/>
</dbReference>
<protein>
    <recommendedName>
        <fullName evidence="6">Glucose-methanol-choline oxidoreductase N-terminal domain-containing protein</fullName>
    </recommendedName>
</protein>
<feature type="domain" description="Glucose-methanol-choline oxidoreductase N-terminal" evidence="6">
    <location>
        <begin position="114"/>
        <end position="137"/>
    </location>
</feature>
<reference evidence="8" key="4">
    <citation type="journal article" date="2015" name="G3 (Bethesda)">
        <title>Genome sequences of three phytopathogenic species of the Magnaporthaceae family of fungi.</title>
        <authorList>
            <person name="Okagaki L.H."/>
            <person name="Nunes C.C."/>
            <person name="Sailsbery J."/>
            <person name="Clay B."/>
            <person name="Brown D."/>
            <person name="John T."/>
            <person name="Oh Y."/>
            <person name="Young N."/>
            <person name="Fitzgerald M."/>
            <person name="Haas B.J."/>
            <person name="Zeng Q."/>
            <person name="Young S."/>
            <person name="Adiconis X."/>
            <person name="Fan L."/>
            <person name="Levin J.Z."/>
            <person name="Mitchell T.K."/>
            <person name="Okubara P.A."/>
            <person name="Farman M.L."/>
            <person name="Kohn L.M."/>
            <person name="Birren B."/>
            <person name="Ma L.-J."/>
            <person name="Dean R.A."/>
        </authorList>
    </citation>
    <scope>NUCLEOTIDE SEQUENCE</scope>
    <source>
        <strain evidence="8">ATCC 64411 / 73-15</strain>
    </source>
</reference>
<feature type="binding site" evidence="3">
    <location>
        <begin position="552"/>
        <end position="553"/>
    </location>
    <ligand>
        <name>FAD</name>
        <dbReference type="ChEBI" id="CHEBI:57692"/>
    </ligand>
</feature>
<dbReference type="Pfam" id="PF00732">
    <property type="entry name" value="GMC_oxred_N"/>
    <property type="match status" value="1"/>
</dbReference>
<feature type="active site" description="Proton acceptor" evidence="2">
    <location>
        <position position="596"/>
    </location>
</feature>
<evidence type="ECO:0000313" key="7">
    <source>
        <dbReference type="EMBL" id="KLU82177.1"/>
    </source>
</evidence>
<dbReference type="SUPFAM" id="SSF54373">
    <property type="entry name" value="FAD-linked reductases, C-terminal domain"/>
    <property type="match status" value="1"/>
</dbReference>
<evidence type="ECO:0000256" key="5">
    <source>
        <dbReference type="SAM" id="SignalP"/>
    </source>
</evidence>
<reference evidence="9" key="1">
    <citation type="submission" date="2010-05" db="EMBL/GenBank/DDBJ databases">
        <title>The genome sequence of Magnaporthe poae strain ATCC 64411.</title>
        <authorList>
            <person name="Ma L.-J."/>
            <person name="Dead R."/>
            <person name="Young S."/>
            <person name="Zeng Q."/>
            <person name="Koehrsen M."/>
            <person name="Alvarado L."/>
            <person name="Berlin A."/>
            <person name="Chapman S.B."/>
            <person name="Chen Z."/>
            <person name="Freedman E."/>
            <person name="Gellesch M."/>
            <person name="Goldberg J."/>
            <person name="Griggs A."/>
            <person name="Gujja S."/>
            <person name="Heilman E.R."/>
            <person name="Heiman D."/>
            <person name="Hepburn T."/>
            <person name="Howarth C."/>
            <person name="Jen D."/>
            <person name="Larson L."/>
            <person name="Mehta T."/>
            <person name="Neiman D."/>
            <person name="Pearson M."/>
            <person name="Roberts A."/>
            <person name="Saif S."/>
            <person name="Shea T."/>
            <person name="Shenoy N."/>
            <person name="Sisk P."/>
            <person name="Stolte C."/>
            <person name="Sykes S."/>
            <person name="Walk T."/>
            <person name="White J."/>
            <person name="Yandava C."/>
            <person name="Haas B."/>
            <person name="Nusbaum C."/>
            <person name="Birren B."/>
        </authorList>
    </citation>
    <scope>NUCLEOTIDE SEQUENCE [LARGE SCALE GENOMIC DNA]</scope>
    <source>
        <strain evidence="9">ATCC 64411 / 73-15</strain>
    </source>
</reference>
<dbReference type="OMA" id="VNILMHP"/>
<dbReference type="PROSITE" id="PS00623">
    <property type="entry name" value="GMC_OXRED_1"/>
    <property type="match status" value="1"/>
</dbReference>
<sequence>MKPSCLLTCLLAMPFAGVAASHPISSSELLDSYSYVVVGGGTGGMALANRLSEDSSKTVLVIEAGPVDAGDKEVMIPRWYTRSNAATIGFKFDWNVTTAPQAFLGNRSIMLTQGRLIGGGSAVNAMVYDRGRAADYQSWAEMGATGWDFPSLLPYFKKAETFTPPPPNQMTEFGVTYNPECHGFDGPVQSSFCDYVYPQHNNFMAAMDSLGIRRPLDQSCGDTLGAYLTTHSIHPTNQSRSFARVAYYDPTIGRANIHVLTEHQVTRLVTSREAGSLKVTGVEFSSSKDAPKQLVNVTLEAILSAGSLHSPHLLQLSGIASSSVLGKFGIETLVDLPGVGYNLQDHAIAATIATSEYFLTLVTDLDNATFDAEQGEMYYRERKGRWTDGLPTSLAFIPFLNYTDNGDAILAGMDPEHASAFLPEGTHPSVAAGYKAQVEHIVKMHKERTTAGQELMYLNGGSTFVGIQMHPLSRGTVLLNSTDPFDLPIVDPRYLSNPSDGQLFAESLRFNRKIIATEAIQQTGAVEIAPGPGSVSDEALLGYVKNGVSTVWHPSGTCAMLPRELGGVVDPELKVYGVENLRVVDASVMPMLPAAHMQATVYAIAEKAADTIKAKHPQAQ</sequence>
<dbReference type="SUPFAM" id="SSF51905">
    <property type="entry name" value="FAD/NAD(P)-binding domain"/>
    <property type="match status" value="1"/>
</dbReference>
<dbReference type="STRING" id="644358.A0A0C4DN74"/>
<evidence type="ECO:0000256" key="4">
    <source>
        <dbReference type="RuleBase" id="RU003968"/>
    </source>
</evidence>
<dbReference type="Gene3D" id="3.30.560.10">
    <property type="entry name" value="Glucose Oxidase, domain 3"/>
    <property type="match status" value="1"/>
</dbReference>
<feature type="chain" id="PRO_5007392680" description="Glucose-methanol-choline oxidoreductase N-terminal domain-containing protein" evidence="5">
    <location>
        <begin position="21"/>
        <end position="620"/>
    </location>
</feature>
<feature type="binding site" evidence="3">
    <location>
        <begin position="124"/>
        <end position="127"/>
    </location>
    <ligand>
        <name>FAD</name>
        <dbReference type="ChEBI" id="CHEBI:57692"/>
    </ligand>
</feature>
<dbReference type="EMBL" id="GL876966">
    <property type="protein sequence ID" value="KLU82177.1"/>
    <property type="molecule type" value="Genomic_DNA"/>
</dbReference>
<dbReference type="VEuPathDB" id="FungiDB:MAPG_01253"/>
<keyword evidence="4" id="KW-0285">Flavoprotein</keyword>
<evidence type="ECO:0000259" key="6">
    <source>
        <dbReference type="PROSITE" id="PS00623"/>
    </source>
</evidence>
<dbReference type="GO" id="GO:0044550">
    <property type="term" value="P:secondary metabolite biosynthetic process"/>
    <property type="evidence" value="ECO:0007669"/>
    <property type="project" value="TreeGrafter"/>
</dbReference>
<dbReference type="Gene3D" id="3.50.50.60">
    <property type="entry name" value="FAD/NAD(P)-binding domain"/>
    <property type="match status" value="1"/>
</dbReference>
<keyword evidence="9" id="KW-1185">Reference proteome</keyword>
<evidence type="ECO:0000313" key="9">
    <source>
        <dbReference type="Proteomes" id="UP000011715"/>
    </source>
</evidence>
<dbReference type="InterPro" id="IPR000172">
    <property type="entry name" value="GMC_OxRdtase_N"/>
</dbReference>
<proteinExistence type="inferred from homology"/>